<organism evidence="2 3">
    <name type="scientific">Methylobacter tundripaludum</name>
    <dbReference type="NCBI Taxonomy" id="173365"/>
    <lineage>
        <taxon>Bacteria</taxon>
        <taxon>Pseudomonadati</taxon>
        <taxon>Pseudomonadota</taxon>
        <taxon>Gammaproteobacteria</taxon>
        <taxon>Methylococcales</taxon>
        <taxon>Methylococcaceae</taxon>
        <taxon>Methylobacter</taxon>
    </lineage>
</organism>
<evidence type="ECO:0000256" key="1">
    <source>
        <dbReference type="SAM" id="MobiDB-lite"/>
    </source>
</evidence>
<dbReference type="EMBL" id="PTIZ01000004">
    <property type="protein sequence ID" value="PPK76125.1"/>
    <property type="molecule type" value="Genomic_DNA"/>
</dbReference>
<gene>
    <name evidence="2" type="ORF">B0F87_104217</name>
</gene>
<evidence type="ECO:0000313" key="2">
    <source>
        <dbReference type="EMBL" id="PPK76125.1"/>
    </source>
</evidence>
<name>A0A2S6HF63_9GAMM</name>
<sequence>MGPRQPKSQKTATEQLENQPITESLTEHKVTKKPLRKPSTVKTGNTAEVKEAVEVPEKEAETSVKKRKSIKEKVIRDSFSFPEHDYLKISELKQTCLAEGIHVKKGELLRAGLQLLSQLSLAELKQAIEQVEKVKTGRPNSSKK</sequence>
<feature type="compositionally biased region" description="Polar residues" evidence="1">
    <location>
        <begin position="1"/>
        <end position="24"/>
    </location>
</feature>
<evidence type="ECO:0000313" key="3">
    <source>
        <dbReference type="Proteomes" id="UP000240010"/>
    </source>
</evidence>
<comment type="caution">
    <text evidence="2">The sequence shown here is derived from an EMBL/GenBank/DDBJ whole genome shotgun (WGS) entry which is preliminary data.</text>
</comment>
<proteinExistence type="predicted"/>
<dbReference type="Proteomes" id="UP000240010">
    <property type="component" value="Unassembled WGS sequence"/>
</dbReference>
<reference evidence="2 3" key="1">
    <citation type="submission" date="2018-02" db="EMBL/GenBank/DDBJ databases">
        <title>Subsurface microbial communities from deep shales in Ohio and West Virginia, USA.</title>
        <authorList>
            <person name="Wrighton K."/>
        </authorList>
    </citation>
    <scope>NUCLEOTIDE SEQUENCE [LARGE SCALE GENOMIC DNA]</scope>
    <source>
        <strain evidence="2 3">OWC-DMM</strain>
    </source>
</reference>
<protein>
    <submittedName>
        <fullName evidence="2">Uncharacterized protein</fullName>
    </submittedName>
</protein>
<accession>A0A2S6HF63</accession>
<feature type="region of interest" description="Disordered" evidence="1">
    <location>
        <begin position="1"/>
        <end position="48"/>
    </location>
</feature>
<dbReference type="AlphaFoldDB" id="A0A2S6HF63"/>